<proteinExistence type="predicted"/>
<organism evidence="1 2">
    <name type="scientific">Dentiscutata heterogama</name>
    <dbReference type="NCBI Taxonomy" id="1316150"/>
    <lineage>
        <taxon>Eukaryota</taxon>
        <taxon>Fungi</taxon>
        <taxon>Fungi incertae sedis</taxon>
        <taxon>Mucoromycota</taxon>
        <taxon>Glomeromycotina</taxon>
        <taxon>Glomeromycetes</taxon>
        <taxon>Diversisporales</taxon>
        <taxon>Gigasporaceae</taxon>
        <taxon>Dentiscutata</taxon>
    </lineage>
</organism>
<comment type="caution">
    <text evidence="1">The sequence shown here is derived from an EMBL/GenBank/DDBJ whole genome shotgun (WGS) entry which is preliminary data.</text>
</comment>
<gene>
    <name evidence="1" type="ORF">DHETER_LOCUS14567</name>
</gene>
<feature type="non-terminal residue" evidence="1">
    <location>
        <position position="46"/>
    </location>
</feature>
<feature type="non-terminal residue" evidence="1">
    <location>
        <position position="1"/>
    </location>
</feature>
<reference evidence="1" key="1">
    <citation type="submission" date="2021-06" db="EMBL/GenBank/DDBJ databases">
        <authorList>
            <person name="Kallberg Y."/>
            <person name="Tangrot J."/>
            <person name="Rosling A."/>
        </authorList>
    </citation>
    <scope>NUCLEOTIDE SEQUENCE</scope>
    <source>
        <strain evidence="1">IL203A</strain>
    </source>
</reference>
<sequence>EYDDTDEEINEMIFDALASSRAKSKEISSAKNSTYRKFLLTLAINQ</sequence>
<accession>A0ACA9QEX8</accession>
<evidence type="ECO:0000313" key="1">
    <source>
        <dbReference type="EMBL" id="CAG8749775.1"/>
    </source>
</evidence>
<keyword evidence="2" id="KW-1185">Reference proteome</keyword>
<protein>
    <submittedName>
        <fullName evidence="1">3841_t:CDS:1</fullName>
    </submittedName>
</protein>
<dbReference type="Proteomes" id="UP000789702">
    <property type="component" value="Unassembled WGS sequence"/>
</dbReference>
<name>A0ACA9QEX8_9GLOM</name>
<evidence type="ECO:0000313" key="2">
    <source>
        <dbReference type="Proteomes" id="UP000789702"/>
    </source>
</evidence>
<dbReference type="EMBL" id="CAJVPU010045541">
    <property type="protein sequence ID" value="CAG8749775.1"/>
    <property type="molecule type" value="Genomic_DNA"/>
</dbReference>